<evidence type="ECO:0000256" key="12">
    <source>
        <dbReference type="ARBA" id="ARBA00023324"/>
    </source>
</evidence>
<evidence type="ECO:0000256" key="4">
    <source>
        <dbReference type="ARBA" id="ARBA00022559"/>
    </source>
</evidence>
<feature type="site" description="Transition state stabilizer" evidence="16">
    <location>
        <position position="64"/>
    </location>
</feature>
<dbReference type="PROSITE" id="PS00435">
    <property type="entry name" value="PEROXIDASE_1"/>
    <property type="match status" value="1"/>
</dbReference>
<dbReference type="Pfam" id="PF00141">
    <property type="entry name" value="peroxidase"/>
    <property type="match status" value="1"/>
</dbReference>
<feature type="signal peptide" evidence="18">
    <location>
        <begin position="1"/>
        <end position="23"/>
    </location>
</feature>
<feature type="active site" description="Proton acceptor" evidence="13">
    <location>
        <position position="68"/>
    </location>
</feature>
<keyword evidence="6 15" id="KW-0479">Metal-binding</keyword>
<keyword evidence="5 18" id="KW-0349">Heme</keyword>
<dbReference type="PROSITE" id="PS50873">
    <property type="entry name" value="PEROXIDASE_4"/>
    <property type="match status" value="1"/>
</dbReference>
<evidence type="ECO:0000256" key="1">
    <source>
        <dbReference type="ARBA" id="ARBA00000189"/>
    </source>
</evidence>
<dbReference type="Gene3D" id="1.10.520.10">
    <property type="match status" value="1"/>
</dbReference>
<evidence type="ECO:0000256" key="2">
    <source>
        <dbReference type="ARBA" id="ARBA00006873"/>
    </source>
</evidence>
<dbReference type="InterPro" id="IPR019793">
    <property type="entry name" value="Peroxidases_heam-ligand_BS"/>
</dbReference>
<dbReference type="InterPro" id="IPR010255">
    <property type="entry name" value="Haem_peroxidase_sf"/>
</dbReference>
<dbReference type="InterPro" id="IPR002016">
    <property type="entry name" value="Haem_peroxidase"/>
</dbReference>
<proteinExistence type="inferred from homology"/>
<evidence type="ECO:0000256" key="15">
    <source>
        <dbReference type="PIRSR" id="PIRSR600823-3"/>
    </source>
</evidence>
<dbReference type="EC" id="1.11.1.7" evidence="3 18"/>
<evidence type="ECO:0000259" key="19">
    <source>
        <dbReference type="PROSITE" id="PS50873"/>
    </source>
</evidence>
<sequence length="339" mass="36493">MASAKLSLATCTLGLLVFALACSARLQLSEDYYSTSCPNGTSIIREFVKKQVANDSGIAAGLLRLHFHDCFVMGCDASVLLDPTSSLLVVEKDAPPNANSLRAFEQVDEIKAALEEECPGIFSCADLLAVAARDAVEETGGPTWPVPLGRRDGYISSSEEAQKKLPPSDGNFVDLTRNFANVGLDPVDMVILSGAHTLGRGRCVKVWDRLYNYTGVPDLTDPSLDSAFAADLKVKCPKDQSGATHIMMDTTDGVFDNVYYQDVAGSKGLFTSDATLITNPVGLNLVTTATANQTAFFEKFGEAMVRMGQIDLKLGTQGEVRTQCRVTNPSRHPFRTFSS</sequence>
<feature type="binding site" evidence="15">
    <location>
        <position position="69"/>
    </location>
    <ligand>
        <name>Ca(2+)</name>
        <dbReference type="ChEBI" id="CHEBI:29108"/>
        <label>1</label>
    </ligand>
</feature>
<feature type="binding site" evidence="15">
    <location>
        <position position="74"/>
    </location>
    <ligand>
        <name>Ca(2+)</name>
        <dbReference type="ChEBI" id="CHEBI:29108"/>
        <label>1</label>
    </ligand>
</feature>
<feature type="disulfide bond" evidence="17">
    <location>
        <begin position="70"/>
        <end position="75"/>
    </location>
</feature>
<comment type="similarity">
    <text evidence="2">Belongs to the peroxidase family. Ascorbate peroxidase subfamily.</text>
</comment>
<evidence type="ECO:0000256" key="13">
    <source>
        <dbReference type="PIRSR" id="PIRSR600823-1"/>
    </source>
</evidence>
<evidence type="ECO:0000256" key="16">
    <source>
        <dbReference type="PIRSR" id="PIRSR600823-4"/>
    </source>
</evidence>
<dbReference type="CDD" id="cd00693">
    <property type="entry name" value="secretory_peroxidase"/>
    <property type="match status" value="1"/>
</dbReference>
<keyword evidence="21" id="KW-1185">Reference proteome</keyword>
<dbReference type="Gene3D" id="1.10.420.10">
    <property type="entry name" value="Peroxidase, domain 2"/>
    <property type="match status" value="1"/>
</dbReference>
<comment type="cofactor">
    <cofactor evidence="15 18">
        <name>heme b</name>
        <dbReference type="ChEBI" id="CHEBI:60344"/>
    </cofactor>
    <text evidence="15 18">Binds 1 heme b (iron(II)-protoporphyrin IX) group per subunit.</text>
</comment>
<dbReference type="InterPro" id="IPR033905">
    <property type="entry name" value="Secretory_peroxidase"/>
</dbReference>
<dbReference type="FunFam" id="1.10.420.10:FF:000001">
    <property type="entry name" value="Peroxidase"/>
    <property type="match status" value="1"/>
</dbReference>
<keyword evidence="8 18" id="KW-0560">Oxidoreductase</keyword>
<feature type="disulfide bond" evidence="17">
    <location>
        <begin position="37"/>
        <end position="118"/>
    </location>
</feature>
<evidence type="ECO:0000256" key="6">
    <source>
        <dbReference type="ARBA" id="ARBA00022723"/>
    </source>
</evidence>
<evidence type="ECO:0000256" key="14">
    <source>
        <dbReference type="PIRSR" id="PIRSR600823-2"/>
    </source>
</evidence>
<evidence type="ECO:0000313" key="20">
    <source>
        <dbReference type="EMBL" id="KAL3694415.1"/>
    </source>
</evidence>
<dbReference type="PROSITE" id="PS51257">
    <property type="entry name" value="PROKAR_LIPOPROTEIN"/>
    <property type="match status" value="1"/>
</dbReference>
<feature type="binding site" evidence="15">
    <location>
        <position position="197"/>
    </location>
    <ligand>
        <name>Ca(2+)</name>
        <dbReference type="ChEBI" id="CHEBI:29108"/>
        <label>2</label>
    </ligand>
</feature>
<feature type="disulfide bond" evidence="17">
    <location>
        <begin position="124"/>
        <end position="324"/>
    </location>
</feature>
<evidence type="ECO:0000256" key="18">
    <source>
        <dbReference type="RuleBase" id="RU362060"/>
    </source>
</evidence>
<keyword evidence="12 18" id="KW-0376">Hydrogen peroxide</keyword>
<feature type="binding site" evidence="15">
    <location>
        <position position="251"/>
    </location>
    <ligand>
        <name>Ca(2+)</name>
        <dbReference type="ChEBI" id="CHEBI:29108"/>
        <label>2</label>
    </ligand>
</feature>
<evidence type="ECO:0000256" key="9">
    <source>
        <dbReference type="ARBA" id="ARBA00023004"/>
    </source>
</evidence>
<feature type="binding site" evidence="15">
    <location>
        <position position="91"/>
    </location>
    <ligand>
        <name>Ca(2+)</name>
        <dbReference type="ChEBI" id="CHEBI:29108"/>
        <label>1</label>
    </ligand>
</feature>
<dbReference type="PRINTS" id="PR00458">
    <property type="entry name" value="PEROXIDASE"/>
</dbReference>
<evidence type="ECO:0000256" key="10">
    <source>
        <dbReference type="ARBA" id="ARBA00023157"/>
    </source>
</evidence>
<name>A0ABD3HWD4_9MARC</name>
<feature type="binding site" evidence="15">
    <location>
        <position position="72"/>
    </location>
    <ligand>
        <name>Ca(2+)</name>
        <dbReference type="ChEBI" id="CHEBI:29108"/>
        <label>1</label>
    </ligand>
</feature>
<dbReference type="PANTHER" id="PTHR31388">
    <property type="entry name" value="PEROXIDASE 72-RELATED"/>
    <property type="match status" value="1"/>
</dbReference>
<dbReference type="GO" id="GO:0005576">
    <property type="term" value="C:extracellular region"/>
    <property type="evidence" value="ECO:0007669"/>
    <property type="project" value="UniProtKB-SubCell"/>
</dbReference>
<keyword evidence="18" id="KW-0964">Secreted</keyword>
<keyword evidence="4 18" id="KW-0575">Peroxidase</keyword>
<feature type="binding site" evidence="15">
    <location>
        <position position="256"/>
    </location>
    <ligand>
        <name>Ca(2+)</name>
        <dbReference type="ChEBI" id="CHEBI:29108"/>
        <label>2</label>
    </ligand>
</feature>
<evidence type="ECO:0000256" key="11">
    <source>
        <dbReference type="ARBA" id="ARBA00023180"/>
    </source>
</evidence>
<feature type="disulfide bond" evidence="17">
    <location>
        <begin position="203"/>
        <end position="236"/>
    </location>
</feature>
<dbReference type="PROSITE" id="PS00436">
    <property type="entry name" value="PEROXIDASE_2"/>
    <property type="match status" value="1"/>
</dbReference>
<gene>
    <name evidence="20" type="ORF">R1sor_008066</name>
</gene>
<comment type="catalytic activity">
    <reaction evidence="1 18">
        <text>2 a phenolic donor + H2O2 = 2 a phenolic radical donor + 2 H2O</text>
        <dbReference type="Rhea" id="RHEA:56136"/>
        <dbReference type="ChEBI" id="CHEBI:15377"/>
        <dbReference type="ChEBI" id="CHEBI:16240"/>
        <dbReference type="ChEBI" id="CHEBI:139520"/>
        <dbReference type="ChEBI" id="CHEBI:139521"/>
        <dbReference type="EC" id="1.11.1.7"/>
    </reaction>
</comment>
<dbReference type="GO" id="GO:0046872">
    <property type="term" value="F:metal ion binding"/>
    <property type="evidence" value="ECO:0007669"/>
    <property type="project" value="UniProtKB-UniRule"/>
</dbReference>
<keyword evidence="11" id="KW-0325">Glycoprotein</keyword>
<dbReference type="EMBL" id="JBJQOH010000003">
    <property type="protein sequence ID" value="KAL3694415.1"/>
    <property type="molecule type" value="Genomic_DNA"/>
</dbReference>
<evidence type="ECO:0000256" key="17">
    <source>
        <dbReference type="PIRSR" id="PIRSR600823-5"/>
    </source>
</evidence>
<dbReference type="Proteomes" id="UP001633002">
    <property type="component" value="Unassembled WGS sequence"/>
</dbReference>
<dbReference type="GO" id="GO:0006979">
    <property type="term" value="P:response to oxidative stress"/>
    <property type="evidence" value="ECO:0007669"/>
    <property type="project" value="UniProtKB-UniRule"/>
</dbReference>
<dbReference type="SUPFAM" id="SSF48113">
    <property type="entry name" value="Heme-dependent peroxidases"/>
    <property type="match status" value="1"/>
</dbReference>
<organism evidence="20 21">
    <name type="scientific">Riccia sorocarpa</name>
    <dbReference type="NCBI Taxonomy" id="122646"/>
    <lineage>
        <taxon>Eukaryota</taxon>
        <taxon>Viridiplantae</taxon>
        <taxon>Streptophyta</taxon>
        <taxon>Embryophyta</taxon>
        <taxon>Marchantiophyta</taxon>
        <taxon>Marchantiopsida</taxon>
        <taxon>Marchantiidae</taxon>
        <taxon>Marchantiales</taxon>
        <taxon>Ricciaceae</taxon>
        <taxon>Riccia</taxon>
    </lineage>
</organism>
<keyword evidence="9 15" id="KW-0408">Iron</keyword>
<dbReference type="AlphaFoldDB" id="A0ABD3HWD4"/>
<feature type="binding site" description="axial binding residue" evidence="15">
    <location>
        <position position="196"/>
    </location>
    <ligand>
        <name>heme b</name>
        <dbReference type="ChEBI" id="CHEBI:60344"/>
    </ligand>
    <ligandPart>
        <name>Fe</name>
        <dbReference type="ChEBI" id="CHEBI:18248"/>
    </ligandPart>
</feature>
<evidence type="ECO:0000256" key="8">
    <source>
        <dbReference type="ARBA" id="ARBA00023002"/>
    </source>
</evidence>
<feature type="binding site" evidence="15">
    <location>
        <position position="76"/>
    </location>
    <ligand>
        <name>Ca(2+)</name>
        <dbReference type="ChEBI" id="CHEBI:29108"/>
        <label>1</label>
    </ligand>
</feature>
<dbReference type="GO" id="GO:0042744">
    <property type="term" value="P:hydrogen peroxide catabolic process"/>
    <property type="evidence" value="ECO:0007669"/>
    <property type="project" value="UniProtKB-KW"/>
</dbReference>
<accession>A0ABD3HWD4</accession>
<comment type="caution">
    <text evidence="20">The sequence shown here is derived from an EMBL/GenBank/DDBJ whole genome shotgun (WGS) entry which is preliminary data.</text>
</comment>
<reference evidence="20 21" key="1">
    <citation type="submission" date="2024-09" db="EMBL/GenBank/DDBJ databases">
        <title>Chromosome-scale assembly of Riccia sorocarpa.</title>
        <authorList>
            <person name="Paukszto L."/>
        </authorList>
    </citation>
    <scope>NUCLEOTIDE SEQUENCE [LARGE SCALE GENOMIC DNA]</scope>
    <source>
        <strain evidence="20">LP-2024</strain>
        <tissue evidence="20">Aerial parts of the thallus</tissue>
    </source>
</reference>
<comment type="similarity">
    <text evidence="18">Belongs to the peroxidase family. Classical plant (class III) peroxidase subfamily.</text>
</comment>
<feature type="binding site" evidence="15">
    <location>
        <position position="78"/>
    </location>
    <ligand>
        <name>Ca(2+)</name>
        <dbReference type="ChEBI" id="CHEBI:29108"/>
        <label>1</label>
    </ligand>
</feature>
<evidence type="ECO:0000256" key="3">
    <source>
        <dbReference type="ARBA" id="ARBA00012313"/>
    </source>
</evidence>
<feature type="binding site" evidence="14">
    <location>
        <position position="166"/>
    </location>
    <ligand>
        <name>substrate</name>
    </ligand>
</feature>
<feature type="binding site" evidence="15">
    <location>
        <position position="249"/>
    </location>
    <ligand>
        <name>Ca(2+)</name>
        <dbReference type="ChEBI" id="CHEBI:29108"/>
        <label>2</label>
    </ligand>
</feature>
<dbReference type="GO" id="GO:0020037">
    <property type="term" value="F:heme binding"/>
    <property type="evidence" value="ECO:0007669"/>
    <property type="project" value="UniProtKB-UniRule"/>
</dbReference>
<protein>
    <recommendedName>
        <fullName evidence="3 18">Peroxidase</fullName>
        <ecNumber evidence="3 18">1.11.1.7</ecNumber>
    </recommendedName>
</protein>
<evidence type="ECO:0000256" key="7">
    <source>
        <dbReference type="ARBA" id="ARBA00022837"/>
    </source>
</evidence>
<dbReference type="InterPro" id="IPR000823">
    <property type="entry name" value="Peroxidase_pln"/>
</dbReference>
<feature type="chain" id="PRO_5044531201" description="Peroxidase" evidence="18">
    <location>
        <begin position="24"/>
        <end position="339"/>
    </location>
</feature>
<keyword evidence="7 15" id="KW-0106">Calcium</keyword>
<feature type="domain" description="Plant heme peroxidase family profile" evidence="19">
    <location>
        <begin position="27"/>
        <end position="328"/>
    </location>
</feature>
<comment type="subcellular location">
    <subcellularLocation>
        <location evidence="18">Secreted</location>
    </subcellularLocation>
</comment>
<comment type="cofactor">
    <cofactor evidence="15 18">
        <name>Ca(2+)</name>
        <dbReference type="ChEBI" id="CHEBI:29108"/>
    </cofactor>
    <text evidence="15 18">Binds 2 calcium ions per subunit.</text>
</comment>
<dbReference type="PRINTS" id="PR00461">
    <property type="entry name" value="PLPEROXIDASE"/>
</dbReference>
<dbReference type="GO" id="GO:0140825">
    <property type="term" value="F:lactoperoxidase activity"/>
    <property type="evidence" value="ECO:0007669"/>
    <property type="project" value="UniProtKB-EC"/>
</dbReference>
<evidence type="ECO:0000313" key="21">
    <source>
        <dbReference type="Proteomes" id="UP001633002"/>
    </source>
</evidence>
<comment type="function">
    <text evidence="18">Removal of H(2)O(2), oxidation of toxic reductants, biosynthesis and degradation of lignin, suberization, auxin catabolism, response to environmental stresses such as wounding, pathogen attack and oxidative stress.</text>
</comment>
<keyword evidence="10 17" id="KW-1015">Disulfide bond</keyword>
<dbReference type="FunFam" id="1.10.520.10:FF:000001">
    <property type="entry name" value="Peroxidase"/>
    <property type="match status" value="1"/>
</dbReference>
<dbReference type="InterPro" id="IPR019794">
    <property type="entry name" value="Peroxidases_AS"/>
</dbReference>
<keyword evidence="18" id="KW-0732">Signal</keyword>
<dbReference type="PANTHER" id="PTHR31388:SF5">
    <property type="entry name" value="PEROXIDASE"/>
    <property type="match status" value="1"/>
</dbReference>
<evidence type="ECO:0000256" key="5">
    <source>
        <dbReference type="ARBA" id="ARBA00022617"/>
    </source>
</evidence>